<dbReference type="InterPro" id="IPR037171">
    <property type="entry name" value="NagB/RpiA_transferase-like"/>
</dbReference>
<accession>A0A1E3IXR5</accession>
<evidence type="ECO:0000256" key="3">
    <source>
        <dbReference type="ARBA" id="ARBA00010662"/>
    </source>
</evidence>
<dbReference type="NCBIfam" id="TIGR01198">
    <property type="entry name" value="pgl"/>
    <property type="match status" value="1"/>
</dbReference>
<dbReference type="EC" id="3.1.1.31" evidence="4 6"/>
<evidence type="ECO:0000256" key="2">
    <source>
        <dbReference type="ARBA" id="ARBA00004961"/>
    </source>
</evidence>
<evidence type="ECO:0000256" key="4">
    <source>
        <dbReference type="ARBA" id="ARBA00013198"/>
    </source>
</evidence>
<dbReference type="GO" id="GO:0017057">
    <property type="term" value="F:6-phosphogluconolactonase activity"/>
    <property type="evidence" value="ECO:0007669"/>
    <property type="project" value="UniProtKB-UniRule"/>
</dbReference>
<keyword evidence="9" id="KW-1185">Reference proteome</keyword>
<evidence type="ECO:0000259" key="7">
    <source>
        <dbReference type="Pfam" id="PF01182"/>
    </source>
</evidence>
<dbReference type="PANTHER" id="PTHR11054:SF0">
    <property type="entry name" value="6-PHOSPHOGLUCONOLACTONASE"/>
    <property type="match status" value="1"/>
</dbReference>
<dbReference type="Proteomes" id="UP000094819">
    <property type="component" value="Unassembled WGS sequence"/>
</dbReference>
<dbReference type="GeneID" id="30194703"/>
<dbReference type="FunFam" id="3.40.50.1360:FF:000005">
    <property type="entry name" value="6-phosphogluconolactonase"/>
    <property type="match status" value="1"/>
</dbReference>
<organism evidence="8 9">
    <name type="scientific">Cryptococcus wingfieldii CBS 7118</name>
    <dbReference type="NCBI Taxonomy" id="1295528"/>
    <lineage>
        <taxon>Eukaryota</taxon>
        <taxon>Fungi</taxon>
        <taxon>Dikarya</taxon>
        <taxon>Basidiomycota</taxon>
        <taxon>Agaricomycotina</taxon>
        <taxon>Tremellomycetes</taxon>
        <taxon>Tremellales</taxon>
        <taxon>Cryptococcaceae</taxon>
        <taxon>Cryptococcus</taxon>
    </lineage>
</organism>
<evidence type="ECO:0000313" key="8">
    <source>
        <dbReference type="EMBL" id="ODN92696.1"/>
    </source>
</evidence>
<dbReference type="SUPFAM" id="SSF100950">
    <property type="entry name" value="NagB/RpiA/CoA transferase-like"/>
    <property type="match status" value="1"/>
</dbReference>
<dbReference type="AlphaFoldDB" id="A0A1E3IXR5"/>
<evidence type="ECO:0000313" key="9">
    <source>
        <dbReference type="Proteomes" id="UP000094819"/>
    </source>
</evidence>
<comment type="function">
    <text evidence="6">Hydrolysis of 6-phosphogluconolactone to 6-phosphogluconate.</text>
</comment>
<dbReference type="InterPro" id="IPR005900">
    <property type="entry name" value="6-phosphogluconolactonase_DevB"/>
</dbReference>
<dbReference type="CDD" id="cd01400">
    <property type="entry name" value="6PGL"/>
    <property type="match status" value="1"/>
</dbReference>
<dbReference type="PANTHER" id="PTHR11054">
    <property type="entry name" value="6-PHOSPHOGLUCONOLACTONASE"/>
    <property type="match status" value="1"/>
</dbReference>
<dbReference type="GO" id="GO:0005975">
    <property type="term" value="P:carbohydrate metabolic process"/>
    <property type="evidence" value="ECO:0007669"/>
    <property type="project" value="UniProtKB-UniRule"/>
</dbReference>
<proteinExistence type="inferred from homology"/>
<evidence type="ECO:0000256" key="5">
    <source>
        <dbReference type="ARBA" id="ARBA00022801"/>
    </source>
</evidence>
<comment type="pathway">
    <text evidence="2 6">Carbohydrate degradation; pentose phosphate pathway; D-ribulose 5-phosphate from D-glucose 6-phosphate (oxidative stage): step 2/3.</text>
</comment>
<evidence type="ECO:0000256" key="1">
    <source>
        <dbReference type="ARBA" id="ARBA00000832"/>
    </source>
</evidence>
<reference evidence="8 9" key="1">
    <citation type="submission" date="2016-06" db="EMBL/GenBank/DDBJ databases">
        <title>Evolution of pathogenesis and genome organization in the Tremellales.</title>
        <authorList>
            <person name="Cuomo C."/>
            <person name="Litvintseva A."/>
            <person name="Heitman J."/>
            <person name="Chen Y."/>
            <person name="Sun S."/>
            <person name="Springer D."/>
            <person name="Dromer F."/>
            <person name="Young S."/>
            <person name="Zeng Q."/>
            <person name="Chapman S."/>
            <person name="Gujja S."/>
            <person name="Saif S."/>
            <person name="Birren B."/>
        </authorList>
    </citation>
    <scope>NUCLEOTIDE SEQUENCE [LARGE SCALE GENOMIC DNA]</scope>
    <source>
        <strain evidence="8 9">CBS 7118</strain>
    </source>
</reference>
<name>A0A1E3IXR5_9TREE</name>
<dbReference type="EMBL" id="AWGH01000017">
    <property type="protein sequence ID" value="ODN92696.1"/>
    <property type="molecule type" value="Genomic_DNA"/>
</dbReference>
<protein>
    <recommendedName>
        <fullName evidence="4 6">6-phosphogluconolactonase</fullName>
        <shortName evidence="6">6PGL</shortName>
        <ecNumber evidence="4 6">3.1.1.31</ecNumber>
    </recommendedName>
</protein>
<dbReference type="RefSeq" id="XP_019030323.1">
    <property type="nucleotide sequence ID" value="XM_019177572.1"/>
</dbReference>
<comment type="catalytic activity">
    <reaction evidence="1 6">
        <text>6-phospho-D-glucono-1,5-lactone + H2O = 6-phospho-D-gluconate + H(+)</text>
        <dbReference type="Rhea" id="RHEA:12556"/>
        <dbReference type="ChEBI" id="CHEBI:15377"/>
        <dbReference type="ChEBI" id="CHEBI:15378"/>
        <dbReference type="ChEBI" id="CHEBI:57955"/>
        <dbReference type="ChEBI" id="CHEBI:58759"/>
        <dbReference type="EC" id="3.1.1.31"/>
    </reaction>
</comment>
<dbReference type="Pfam" id="PF01182">
    <property type="entry name" value="Glucosamine_iso"/>
    <property type="match status" value="1"/>
</dbReference>
<feature type="domain" description="Glucosamine/galactosamine-6-phosphate isomerase" evidence="7">
    <location>
        <begin position="15"/>
        <end position="253"/>
    </location>
</feature>
<dbReference type="InterPro" id="IPR006148">
    <property type="entry name" value="Glc/Gal-6P_isomerase"/>
</dbReference>
<dbReference type="GO" id="GO:0006098">
    <property type="term" value="P:pentose-phosphate shunt"/>
    <property type="evidence" value="ECO:0007669"/>
    <property type="project" value="UniProtKB-UniPathway"/>
</dbReference>
<dbReference type="UniPathway" id="UPA00115">
    <property type="reaction ID" value="UER00409"/>
</dbReference>
<dbReference type="OrthoDB" id="432544at2759"/>
<comment type="caution">
    <text evidence="8">The sequence shown here is derived from an EMBL/GenBank/DDBJ whole genome shotgun (WGS) entry which is preliminary data.</text>
</comment>
<sequence length="307" mass="34051">MPQSSAAPVFYSFDDTNHLQSSLANFVLKAQADAVSHRGVFTIALSGGSLPNQLKPLADIAGIHWDKWQVFFADERIVPLDHPESNYNACAKAFLDHVPISREQIHTINTDLFREQTRVDPTGEIRKGEEEAAEAEAVDIADEYEKQLVQTFAGGNAARYPTFDLILMGMGPDGHTCSLFPGHELLSENDRWVAEIQDSPKPPLRRITLTYPVLNHAFRCAFVAAGKGKQDMLAQILDKPEDGLPCSRVRPASPGLVFWFVDNAAAAKVVYPKTEYKWISGNDEDDPITVERKKMKSEMDAAVKQAI</sequence>
<gene>
    <name evidence="8" type="ORF">L198_05490</name>
</gene>
<dbReference type="InterPro" id="IPR039104">
    <property type="entry name" value="6PGL"/>
</dbReference>
<evidence type="ECO:0000256" key="6">
    <source>
        <dbReference type="RuleBase" id="RU365095"/>
    </source>
</evidence>
<dbReference type="Gene3D" id="3.40.50.1360">
    <property type="match status" value="1"/>
</dbReference>
<comment type="similarity">
    <text evidence="3 6">Belongs to the glucosamine/galactosamine-6-phosphate isomerase family. 6-phosphogluconolactonase subfamily.</text>
</comment>
<keyword evidence="5 6" id="KW-0378">Hydrolase</keyword>